<dbReference type="InterPro" id="IPR029045">
    <property type="entry name" value="ClpP/crotonase-like_dom_sf"/>
</dbReference>
<reference evidence="1 2" key="1">
    <citation type="submission" date="2019-09" db="EMBL/GenBank/DDBJ databases">
        <authorList>
            <person name="Dittami M. S."/>
        </authorList>
    </citation>
    <scope>NUCLEOTIDE SEQUENCE [LARGE SCALE GENOMIC DNA]</scope>
    <source>
        <strain evidence="1">SPHINGO391</strain>
    </source>
</reference>
<dbReference type="Gene3D" id="3.90.226.10">
    <property type="entry name" value="2-enoyl-CoA Hydratase, Chain A, domain 1"/>
    <property type="match status" value="1"/>
</dbReference>
<protein>
    <submittedName>
        <fullName evidence="1">Peptidase S14</fullName>
    </submittedName>
</protein>
<evidence type="ECO:0000313" key="2">
    <source>
        <dbReference type="Proteomes" id="UP000326857"/>
    </source>
</evidence>
<sequence length="213" mass="23154">MLLICSNPSGTPGAAIGLPRMTDTSPASNARNYPLLAVPHIQLHGPVDDAMYDNFTSQLVAAPADGPLVVSITTLGGDPEVARAMGDNIRLLRDYTGRETLFLGKVAVYSAGATFMSAFPVDSRFLTRGSRIMIHERQMQSTIQLNGPLNTLSYALKAKLHEIEDSINIQEEGFRAIVEGSKVSLEELKKKAPSNWYIEAEEARDLGLILDII</sequence>
<evidence type="ECO:0000313" key="1">
    <source>
        <dbReference type="EMBL" id="VVT26713.1"/>
    </source>
</evidence>
<proteinExistence type="predicted"/>
<accession>A0A5E8A6V2</accession>
<gene>
    <name evidence="1" type="ORF">SPHINGO391_490201</name>
</gene>
<dbReference type="AlphaFoldDB" id="A0A5E8A6V2"/>
<dbReference type="SUPFAM" id="SSF52096">
    <property type="entry name" value="ClpP/crotonase"/>
    <property type="match status" value="1"/>
</dbReference>
<dbReference type="Proteomes" id="UP000326857">
    <property type="component" value="Unassembled WGS sequence"/>
</dbReference>
<dbReference type="EMBL" id="CABVLI010000044">
    <property type="protein sequence ID" value="VVT26713.1"/>
    <property type="molecule type" value="Genomic_DNA"/>
</dbReference>
<dbReference type="Pfam" id="PF00574">
    <property type="entry name" value="CLP_protease"/>
    <property type="match status" value="1"/>
</dbReference>
<dbReference type="InterPro" id="IPR023562">
    <property type="entry name" value="ClpP/TepA"/>
</dbReference>
<organism evidence="1 2">
    <name type="scientific">Sphingomonas aurantiaca</name>
    <dbReference type="NCBI Taxonomy" id="185949"/>
    <lineage>
        <taxon>Bacteria</taxon>
        <taxon>Pseudomonadati</taxon>
        <taxon>Pseudomonadota</taxon>
        <taxon>Alphaproteobacteria</taxon>
        <taxon>Sphingomonadales</taxon>
        <taxon>Sphingomonadaceae</taxon>
        <taxon>Sphingomonas</taxon>
    </lineage>
</organism>
<name>A0A5E8A6V2_9SPHN</name>